<comment type="caution">
    <text evidence="1">The sequence shown here is derived from an EMBL/GenBank/DDBJ whole genome shotgun (WGS) entry which is preliminary data.</text>
</comment>
<dbReference type="AlphaFoldDB" id="A0A0V1I911"/>
<sequence>MNIERCINGSAKENSVINDNSILKLYFVNRINFINIYFYSAIKVTKRLTNRCDFPSIPAISLSEVFFTLRTFSANQTLFNKVDNKPKNIFIVQIPETTTLGII</sequence>
<dbReference type="Proteomes" id="UP000055024">
    <property type="component" value="Unassembled WGS sequence"/>
</dbReference>
<keyword evidence="2" id="KW-1185">Reference proteome</keyword>
<accession>A0A0V1I911</accession>
<evidence type="ECO:0000313" key="1">
    <source>
        <dbReference type="EMBL" id="KRZ19310.1"/>
    </source>
</evidence>
<evidence type="ECO:0000313" key="2">
    <source>
        <dbReference type="Proteomes" id="UP000055024"/>
    </source>
</evidence>
<gene>
    <name evidence="1" type="ORF">T11_751</name>
</gene>
<reference evidence="1 2" key="1">
    <citation type="submission" date="2015-01" db="EMBL/GenBank/DDBJ databases">
        <title>Evolution of Trichinella species and genotypes.</title>
        <authorList>
            <person name="Korhonen P.K."/>
            <person name="Edoardo P."/>
            <person name="Giuseppe L.R."/>
            <person name="Gasser R.B."/>
        </authorList>
    </citation>
    <scope>NUCLEOTIDE SEQUENCE [LARGE SCALE GENOMIC DNA]</scope>
    <source>
        <strain evidence="1">ISS1029</strain>
    </source>
</reference>
<dbReference type="EMBL" id="JYDP01000001">
    <property type="protein sequence ID" value="KRZ19310.1"/>
    <property type="molecule type" value="Genomic_DNA"/>
</dbReference>
<name>A0A0V1I911_9BILA</name>
<organism evidence="1 2">
    <name type="scientific">Trichinella zimbabwensis</name>
    <dbReference type="NCBI Taxonomy" id="268475"/>
    <lineage>
        <taxon>Eukaryota</taxon>
        <taxon>Metazoa</taxon>
        <taxon>Ecdysozoa</taxon>
        <taxon>Nematoda</taxon>
        <taxon>Enoplea</taxon>
        <taxon>Dorylaimia</taxon>
        <taxon>Trichinellida</taxon>
        <taxon>Trichinellidae</taxon>
        <taxon>Trichinella</taxon>
    </lineage>
</organism>
<proteinExistence type="predicted"/>
<protein>
    <submittedName>
        <fullName evidence="1">Uncharacterized protein</fullName>
    </submittedName>
</protein>